<evidence type="ECO:0000313" key="2">
    <source>
        <dbReference type="EMBL" id="KAJ1210406.1"/>
    </source>
</evidence>
<organism evidence="2 3">
    <name type="scientific">Pleurodeles waltl</name>
    <name type="common">Iberian ribbed newt</name>
    <dbReference type="NCBI Taxonomy" id="8319"/>
    <lineage>
        <taxon>Eukaryota</taxon>
        <taxon>Metazoa</taxon>
        <taxon>Chordata</taxon>
        <taxon>Craniata</taxon>
        <taxon>Vertebrata</taxon>
        <taxon>Euteleostomi</taxon>
        <taxon>Amphibia</taxon>
        <taxon>Batrachia</taxon>
        <taxon>Caudata</taxon>
        <taxon>Salamandroidea</taxon>
        <taxon>Salamandridae</taxon>
        <taxon>Pleurodelinae</taxon>
        <taxon>Pleurodeles</taxon>
    </lineage>
</organism>
<proteinExistence type="predicted"/>
<dbReference type="Proteomes" id="UP001066276">
    <property type="component" value="Chromosome 1_2"/>
</dbReference>
<dbReference type="AlphaFoldDB" id="A0AAV7WCT1"/>
<comment type="caution">
    <text evidence="2">The sequence shown here is derived from an EMBL/GenBank/DDBJ whole genome shotgun (WGS) entry which is preliminary data.</text>
</comment>
<keyword evidence="3" id="KW-1185">Reference proteome</keyword>
<evidence type="ECO:0000256" key="1">
    <source>
        <dbReference type="SAM" id="MobiDB-lite"/>
    </source>
</evidence>
<gene>
    <name evidence="2" type="ORF">NDU88_005770</name>
</gene>
<feature type="compositionally biased region" description="Gly residues" evidence="1">
    <location>
        <begin position="1"/>
        <end position="10"/>
    </location>
</feature>
<feature type="region of interest" description="Disordered" evidence="1">
    <location>
        <begin position="1"/>
        <end position="60"/>
    </location>
</feature>
<name>A0AAV7WCT1_PLEWA</name>
<evidence type="ECO:0000313" key="3">
    <source>
        <dbReference type="Proteomes" id="UP001066276"/>
    </source>
</evidence>
<reference evidence="2" key="1">
    <citation type="journal article" date="2022" name="bioRxiv">
        <title>Sequencing and chromosome-scale assembly of the giantPleurodeles waltlgenome.</title>
        <authorList>
            <person name="Brown T."/>
            <person name="Elewa A."/>
            <person name="Iarovenko S."/>
            <person name="Subramanian E."/>
            <person name="Araus A.J."/>
            <person name="Petzold A."/>
            <person name="Susuki M."/>
            <person name="Suzuki K.-i.T."/>
            <person name="Hayashi T."/>
            <person name="Toyoda A."/>
            <person name="Oliveira C."/>
            <person name="Osipova E."/>
            <person name="Leigh N.D."/>
            <person name="Simon A."/>
            <person name="Yun M.H."/>
        </authorList>
    </citation>
    <scope>NUCLEOTIDE SEQUENCE</scope>
    <source>
        <strain evidence="2">20211129_DDA</strain>
        <tissue evidence="2">Liver</tissue>
    </source>
</reference>
<protein>
    <submittedName>
        <fullName evidence="2">Uncharacterized protein</fullName>
    </submittedName>
</protein>
<sequence length="189" mass="20335">MRQVIGGVGLPGTPDLFEHGPLDFEGDDPGEQGAALLPWEEEKAGPRAASRMASTGRRSWRMRAADASAGLCGREGVTPPDAAAWEEQRLGSKKKWLYEGESAGCVHCSGSSVRGLRKGLDEEDRMSEVTLEEGELRTSGSESEWWDRQGRGVANPVRQSLQVSQGDDSLFREMARMYGLSGAGPGLLG</sequence>
<dbReference type="EMBL" id="JANPWB010000002">
    <property type="protein sequence ID" value="KAJ1210406.1"/>
    <property type="molecule type" value="Genomic_DNA"/>
</dbReference>
<accession>A0AAV7WCT1</accession>